<evidence type="ECO:0000256" key="4">
    <source>
        <dbReference type="ARBA" id="ARBA00023306"/>
    </source>
</evidence>
<keyword evidence="1" id="KW-0963">Cytoplasm</keyword>
<dbReference type="OrthoDB" id="9806226at2"/>
<keyword evidence="4" id="KW-0131">Cell cycle</keyword>
<dbReference type="InterPro" id="IPR005234">
    <property type="entry name" value="ScpB_csome_segregation"/>
</dbReference>
<dbReference type="AlphaFoldDB" id="A0A366EUX2"/>
<accession>A0A366EUX2</accession>
<proteinExistence type="predicted"/>
<name>A0A366EUX2_9HYPH</name>
<dbReference type="SUPFAM" id="SSF46785">
    <property type="entry name" value="Winged helix' DNA-binding domain"/>
    <property type="match status" value="2"/>
</dbReference>
<evidence type="ECO:0000256" key="3">
    <source>
        <dbReference type="ARBA" id="ARBA00022829"/>
    </source>
</evidence>
<dbReference type="Pfam" id="PF04079">
    <property type="entry name" value="SMC_ScpB"/>
    <property type="match status" value="1"/>
</dbReference>
<dbReference type="Proteomes" id="UP000253529">
    <property type="component" value="Unassembled WGS sequence"/>
</dbReference>
<dbReference type="PANTHER" id="PTHR34298">
    <property type="entry name" value="SEGREGATION AND CONDENSATION PROTEIN B"/>
    <property type="match status" value="1"/>
</dbReference>
<gene>
    <name evidence="5" type="ORF">DFR50_13575</name>
</gene>
<dbReference type="Gene3D" id="1.10.10.10">
    <property type="entry name" value="Winged helix-like DNA-binding domain superfamily/Winged helix DNA-binding domain"/>
    <property type="match status" value="2"/>
</dbReference>
<protein>
    <submittedName>
        <fullName evidence="5">Segregation and condensation protein B</fullName>
    </submittedName>
</protein>
<comment type="caution">
    <text evidence="5">The sequence shown here is derived from an EMBL/GenBank/DDBJ whole genome shotgun (WGS) entry which is preliminary data.</text>
</comment>
<evidence type="ECO:0000256" key="2">
    <source>
        <dbReference type="ARBA" id="ARBA00022618"/>
    </source>
</evidence>
<dbReference type="InterPro" id="IPR036388">
    <property type="entry name" value="WH-like_DNA-bd_sf"/>
</dbReference>
<dbReference type="InterPro" id="IPR036390">
    <property type="entry name" value="WH_DNA-bd_sf"/>
</dbReference>
<evidence type="ECO:0000256" key="1">
    <source>
        <dbReference type="ARBA" id="ARBA00022490"/>
    </source>
</evidence>
<dbReference type="EMBL" id="QNRK01000035">
    <property type="protein sequence ID" value="RBP05285.1"/>
    <property type="molecule type" value="Genomic_DNA"/>
</dbReference>
<evidence type="ECO:0000313" key="6">
    <source>
        <dbReference type="Proteomes" id="UP000253529"/>
    </source>
</evidence>
<keyword evidence="3" id="KW-0159">Chromosome partition</keyword>
<dbReference type="PANTHER" id="PTHR34298:SF2">
    <property type="entry name" value="SEGREGATION AND CONDENSATION PROTEIN B"/>
    <property type="match status" value="1"/>
</dbReference>
<dbReference type="GO" id="GO:0051304">
    <property type="term" value="P:chromosome separation"/>
    <property type="evidence" value="ECO:0007669"/>
    <property type="project" value="InterPro"/>
</dbReference>
<reference evidence="5 6" key="1">
    <citation type="submission" date="2018-06" db="EMBL/GenBank/DDBJ databases">
        <title>Genomic Encyclopedia of Type Strains, Phase IV (KMG-IV): sequencing the most valuable type-strain genomes for metagenomic binning, comparative biology and taxonomic classification.</title>
        <authorList>
            <person name="Goeker M."/>
        </authorList>
    </citation>
    <scope>NUCLEOTIDE SEQUENCE [LARGE SCALE GENOMIC DNA]</scope>
    <source>
        <strain evidence="5 6">DSM 24875</strain>
    </source>
</reference>
<organism evidence="5 6">
    <name type="scientific">Roseiarcus fermentans</name>
    <dbReference type="NCBI Taxonomy" id="1473586"/>
    <lineage>
        <taxon>Bacteria</taxon>
        <taxon>Pseudomonadati</taxon>
        <taxon>Pseudomonadota</taxon>
        <taxon>Alphaproteobacteria</taxon>
        <taxon>Hyphomicrobiales</taxon>
        <taxon>Roseiarcaceae</taxon>
        <taxon>Roseiarcus</taxon>
    </lineage>
</organism>
<keyword evidence="2" id="KW-0132">Cell division</keyword>
<dbReference type="GO" id="GO:0051301">
    <property type="term" value="P:cell division"/>
    <property type="evidence" value="ECO:0007669"/>
    <property type="project" value="UniProtKB-KW"/>
</dbReference>
<keyword evidence="6" id="KW-1185">Reference proteome</keyword>
<dbReference type="RefSeq" id="WP_113891929.1">
    <property type="nucleotide sequence ID" value="NZ_QNRK01000035.1"/>
</dbReference>
<sequence length="246" mass="26665">MARRPTREPDFDRELSDLPPELRWREWKARVEAVLFAAAKPVGRDVLARVVGRDCALELLLDDLSEDLRGRPIQLVRAGESLALHTRPAFGPAVRVAFDIPAGAKELTKLEAGVLMAIAMFQPVTRGELTETFGKEISRDLIASLRDDGLIAAGPRSPTLGAPYAYVTTEKFLLEFGFESLRDLPDLENLKDAGLLGAASRELGRARLAPESATGDALPDEASLLADLAGVLDLEAEVDEPEEDAA</sequence>
<evidence type="ECO:0000313" key="5">
    <source>
        <dbReference type="EMBL" id="RBP05285.1"/>
    </source>
</evidence>